<gene>
    <name evidence="2" type="ORF">V1264_019305</name>
</gene>
<dbReference type="EMBL" id="JBAMIC010000008">
    <property type="protein sequence ID" value="KAK7104614.1"/>
    <property type="molecule type" value="Genomic_DNA"/>
</dbReference>
<evidence type="ECO:0000256" key="1">
    <source>
        <dbReference type="SAM" id="MobiDB-lite"/>
    </source>
</evidence>
<dbReference type="Proteomes" id="UP001374579">
    <property type="component" value="Unassembled WGS sequence"/>
</dbReference>
<organism evidence="2 3">
    <name type="scientific">Littorina saxatilis</name>
    <dbReference type="NCBI Taxonomy" id="31220"/>
    <lineage>
        <taxon>Eukaryota</taxon>
        <taxon>Metazoa</taxon>
        <taxon>Spiralia</taxon>
        <taxon>Lophotrochozoa</taxon>
        <taxon>Mollusca</taxon>
        <taxon>Gastropoda</taxon>
        <taxon>Caenogastropoda</taxon>
        <taxon>Littorinimorpha</taxon>
        <taxon>Littorinoidea</taxon>
        <taxon>Littorinidae</taxon>
        <taxon>Littorina</taxon>
    </lineage>
</organism>
<accession>A0AAN9GEE2</accession>
<dbReference type="AlphaFoldDB" id="A0AAN9GEE2"/>
<name>A0AAN9GEE2_9CAEN</name>
<proteinExistence type="predicted"/>
<protein>
    <submittedName>
        <fullName evidence="2">Uncharacterized protein</fullName>
    </submittedName>
</protein>
<evidence type="ECO:0000313" key="2">
    <source>
        <dbReference type="EMBL" id="KAK7104614.1"/>
    </source>
</evidence>
<feature type="compositionally biased region" description="Polar residues" evidence="1">
    <location>
        <begin position="27"/>
        <end position="43"/>
    </location>
</feature>
<sequence>MTTPAIRSILPHTHSSIAKHSAEREGTTNPTSATDGATVNTNRRTGRGAEDGAGAGAGATMMIRLHHMSGNAC</sequence>
<feature type="region of interest" description="Disordered" evidence="1">
    <location>
        <begin position="1"/>
        <end position="57"/>
    </location>
</feature>
<comment type="caution">
    <text evidence="2">The sequence shown here is derived from an EMBL/GenBank/DDBJ whole genome shotgun (WGS) entry which is preliminary data.</text>
</comment>
<evidence type="ECO:0000313" key="3">
    <source>
        <dbReference type="Proteomes" id="UP001374579"/>
    </source>
</evidence>
<keyword evidence="3" id="KW-1185">Reference proteome</keyword>
<reference evidence="2 3" key="1">
    <citation type="submission" date="2024-02" db="EMBL/GenBank/DDBJ databases">
        <title>Chromosome-scale genome assembly of the rough periwinkle Littorina saxatilis.</title>
        <authorList>
            <person name="De Jode A."/>
            <person name="Faria R."/>
            <person name="Formenti G."/>
            <person name="Sims Y."/>
            <person name="Smith T.P."/>
            <person name="Tracey A."/>
            <person name="Wood J.M.D."/>
            <person name="Zagrodzka Z.B."/>
            <person name="Johannesson K."/>
            <person name="Butlin R.K."/>
            <person name="Leder E.H."/>
        </authorList>
    </citation>
    <scope>NUCLEOTIDE SEQUENCE [LARGE SCALE GENOMIC DNA]</scope>
    <source>
        <strain evidence="2">Snail1</strain>
        <tissue evidence="2">Muscle</tissue>
    </source>
</reference>